<feature type="region of interest" description="Disordered" evidence="1">
    <location>
        <begin position="54"/>
        <end position="79"/>
    </location>
</feature>
<name>A0A484M2Z7_9ASTE</name>
<dbReference type="EMBL" id="OOIL02002436">
    <property type="protein sequence ID" value="VFQ82824.1"/>
    <property type="molecule type" value="Genomic_DNA"/>
</dbReference>
<reference evidence="2 3" key="1">
    <citation type="submission" date="2018-04" db="EMBL/GenBank/DDBJ databases">
        <authorList>
            <person name="Vogel A."/>
        </authorList>
    </citation>
    <scope>NUCLEOTIDE SEQUENCE [LARGE SCALE GENOMIC DNA]</scope>
</reference>
<proteinExistence type="predicted"/>
<organism evidence="2 3">
    <name type="scientific">Cuscuta campestris</name>
    <dbReference type="NCBI Taxonomy" id="132261"/>
    <lineage>
        <taxon>Eukaryota</taxon>
        <taxon>Viridiplantae</taxon>
        <taxon>Streptophyta</taxon>
        <taxon>Embryophyta</taxon>
        <taxon>Tracheophyta</taxon>
        <taxon>Spermatophyta</taxon>
        <taxon>Magnoliopsida</taxon>
        <taxon>eudicotyledons</taxon>
        <taxon>Gunneridae</taxon>
        <taxon>Pentapetalae</taxon>
        <taxon>asterids</taxon>
        <taxon>lamiids</taxon>
        <taxon>Solanales</taxon>
        <taxon>Convolvulaceae</taxon>
        <taxon>Cuscuteae</taxon>
        <taxon>Cuscuta</taxon>
        <taxon>Cuscuta subgen. Grammica</taxon>
        <taxon>Cuscuta sect. Cleistogrammica</taxon>
    </lineage>
</organism>
<evidence type="ECO:0000313" key="3">
    <source>
        <dbReference type="Proteomes" id="UP000595140"/>
    </source>
</evidence>
<protein>
    <submittedName>
        <fullName evidence="2">Uncharacterized protein</fullName>
    </submittedName>
</protein>
<sequence length="79" mass="9070">MEEDYILLKISEKLAIKMVWTEVNQRCKTASEQCRGGRRPSFHKKSFIKNSKITSELDSPGIGSPKVPKMKQNQLKSME</sequence>
<evidence type="ECO:0000313" key="2">
    <source>
        <dbReference type="EMBL" id="VFQ82824.1"/>
    </source>
</evidence>
<evidence type="ECO:0000256" key="1">
    <source>
        <dbReference type="SAM" id="MobiDB-lite"/>
    </source>
</evidence>
<dbReference type="AlphaFoldDB" id="A0A484M2Z7"/>
<accession>A0A484M2Z7</accession>
<keyword evidence="3" id="KW-1185">Reference proteome</keyword>
<dbReference type="Proteomes" id="UP000595140">
    <property type="component" value="Unassembled WGS sequence"/>
</dbReference>
<gene>
    <name evidence="2" type="ORF">CCAM_LOCUS24600</name>
</gene>